<dbReference type="Proteomes" id="UP001198901">
    <property type="component" value="Unassembled WGS sequence"/>
</dbReference>
<dbReference type="Pfam" id="PF00534">
    <property type="entry name" value="Glycos_transf_1"/>
    <property type="match status" value="1"/>
</dbReference>
<evidence type="ECO:0000256" key="1">
    <source>
        <dbReference type="ARBA" id="ARBA00022679"/>
    </source>
</evidence>
<organism evidence="3 4">
    <name type="scientific">Winogradskyella alexanderae</name>
    <dbReference type="NCBI Taxonomy" id="2877123"/>
    <lineage>
        <taxon>Bacteria</taxon>
        <taxon>Pseudomonadati</taxon>
        <taxon>Bacteroidota</taxon>
        <taxon>Flavobacteriia</taxon>
        <taxon>Flavobacteriales</taxon>
        <taxon>Flavobacteriaceae</taxon>
        <taxon>Winogradskyella</taxon>
    </lineage>
</organism>
<keyword evidence="1" id="KW-0808">Transferase</keyword>
<name>A0ABS7XPN0_9FLAO</name>
<protein>
    <submittedName>
        <fullName evidence="3">Glycosyltransferase family 4 protein</fullName>
    </submittedName>
</protein>
<dbReference type="SUPFAM" id="SSF53756">
    <property type="entry name" value="UDP-Glycosyltransferase/glycogen phosphorylase"/>
    <property type="match status" value="1"/>
</dbReference>
<feature type="domain" description="Glycosyl transferase family 1" evidence="2">
    <location>
        <begin position="191"/>
        <end position="326"/>
    </location>
</feature>
<gene>
    <name evidence="3" type="ORF">LBU54_05215</name>
</gene>
<dbReference type="PANTHER" id="PTHR46401:SF2">
    <property type="entry name" value="GLYCOSYLTRANSFERASE WBBK-RELATED"/>
    <property type="match status" value="1"/>
</dbReference>
<evidence type="ECO:0000313" key="4">
    <source>
        <dbReference type="Proteomes" id="UP001198901"/>
    </source>
</evidence>
<dbReference type="InterPro" id="IPR001296">
    <property type="entry name" value="Glyco_trans_1"/>
</dbReference>
<evidence type="ECO:0000313" key="3">
    <source>
        <dbReference type="EMBL" id="MCA0131974.1"/>
    </source>
</evidence>
<sequence>MDAEVILISGLALPFHKVASWTNMYGYLLEKKKHPFNYIICPEPEVKSPHIKYQFLRKVSVFDKVKNKLPSQSSHGNYIEAIDKIIEPNKKYIIQIIDNSGIVIPIDRYLNEKHNRADFYIQYYFQGFAPIVSRKKGKSFLYAIDEFFFLSHLSYKAYLEFYDDCPFKARILYNAVELNKFYTVDENERNSLRTNLDIEKDDILFMWCSQDRPKKGLHIALEAFEKVHSKNKNTKLIVVGINRAINQNGVINIGRVPNIELAKYYQMSDIYLFPTLWKEGFGIVLAEAMHCGCYIIASEQGSVKEVLGNGKYGVLIEYPNLVNEWVIAMQNAIEEISQKGNIFRDKVPKDLYSLDKWCEQMNAIVHEAKQKLKD</sequence>
<proteinExistence type="predicted"/>
<dbReference type="EMBL" id="JAIUJR010000002">
    <property type="protein sequence ID" value="MCA0131974.1"/>
    <property type="molecule type" value="Genomic_DNA"/>
</dbReference>
<comment type="caution">
    <text evidence="3">The sequence shown here is derived from an EMBL/GenBank/DDBJ whole genome shotgun (WGS) entry which is preliminary data.</text>
</comment>
<dbReference type="Gene3D" id="3.40.50.2000">
    <property type="entry name" value="Glycogen Phosphorylase B"/>
    <property type="match status" value="1"/>
</dbReference>
<dbReference type="CDD" id="cd03801">
    <property type="entry name" value="GT4_PimA-like"/>
    <property type="match status" value="1"/>
</dbReference>
<accession>A0ABS7XPN0</accession>
<reference evidence="4" key="1">
    <citation type="submission" date="2023-07" db="EMBL/GenBank/DDBJ databases">
        <authorList>
            <person name="Yue Y."/>
        </authorList>
    </citation>
    <scope>NUCLEOTIDE SEQUENCE [LARGE SCALE GENOMIC DNA]</scope>
    <source>
        <strain evidence="4">D23</strain>
    </source>
</reference>
<dbReference type="PANTHER" id="PTHR46401">
    <property type="entry name" value="GLYCOSYLTRANSFERASE WBBK-RELATED"/>
    <property type="match status" value="1"/>
</dbReference>
<evidence type="ECO:0000259" key="2">
    <source>
        <dbReference type="Pfam" id="PF00534"/>
    </source>
</evidence>
<dbReference type="RefSeq" id="WP_224526800.1">
    <property type="nucleotide sequence ID" value="NZ_JAIUJR010000002.1"/>
</dbReference>
<keyword evidence="4" id="KW-1185">Reference proteome</keyword>